<reference evidence="2 3" key="1">
    <citation type="journal article" date="2018" name="Front. Plant Sci.">
        <title>Red Clover (Trifolium pratense) and Zigzag Clover (T. medium) - A Picture of Genomic Similarities and Differences.</title>
        <authorList>
            <person name="Dluhosova J."/>
            <person name="Istvanek J."/>
            <person name="Nedelnik J."/>
            <person name="Repkova J."/>
        </authorList>
    </citation>
    <scope>NUCLEOTIDE SEQUENCE [LARGE SCALE GENOMIC DNA]</scope>
    <source>
        <strain evidence="3">cv. 10/8</strain>
        <tissue evidence="2">Leaf</tissue>
    </source>
</reference>
<dbReference type="Proteomes" id="UP000265520">
    <property type="component" value="Unassembled WGS sequence"/>
</dbReference>
<evidence type="ECO:0000256" key="1">
    <source>
        <dbReference type="SAM" id="MobiDB-lite"/>
    </source>
</evidence>
<evidence type="ECO:0000313" key="2">
    <source>
        <dbReference type="EMBL" id="MCI80023.1"/>
    </source>
</evidence>
<dbReference type="EMBL" id="LXQA010986245">
    <property type="protein sequence ID" value="MCI80023.1"/>
    <property type="molecule type" value="Genomic_DNA"/>
</dbReference>
<keyword evidence="3" id="KW-1185">Reference proteome</keyword>
<proteinExistence type="predicted"/>
<feature type="non-terminal residue" evidence="2">
    <location>
        <position position="1"/>
    </location>
</feature>
<dbReference type="AlphaFoldDB" id="A0A392UXV4"/>
<feature type="non-terminal residue" evidence="2">
    <location>
        <position position="75"/>
    </location>
</feature>
<sequence length="75" mass="7945">NQSGPAGSSSPGGVSSSHVGVQSGSPVVRQPPPKRQGEDPVIDGDALERPYPLPPCFSFRDFMEKRPPMVADVEK</sequence>
<accession>A0A392UXV4</accession>
<name>A0A392UXV4_9FABA</name>
<feature type="region of interest" description="Disordered" evidence="1">
    <location>
        <begin position="1"/>
        <end position="50"/>
    </location>
</feature>
<protein>
    <submittedName>
        <fullName evidence="2">Uncharacterized protein</fullName>
    </submittedName>
</protein>
<organism evidence="2 3">
    <name type="scientific">Trifolium medium</name>
    <dbReference type="NCBI Taxonomy" id="97028"/>
    <lineage>
        <taxon>Eukaryota</taxon>
        <taxon>Viridiplantae</taxon>
        <taxon>Streptophyta</taxon>
        <taxon>Embryophyta</taxon>
        <taxon>Tracheophyta</taxon>
        <taxon>Spermatophyta</taxon>
        <taxon>Magnoliopsida</taxon>
        <taxon>eudicotyledons</taxon>
        <taxon>Gunneridae</taxon>
        <taxon>Pentapetalae</taxon>
        <taxon>rosids</taxon>
        <taxon>fabids</taxon>
        <taxon>Fabales</taxon>
        <taxon>Fabaceae</taxon>
        <taxon>Papilionoideae</taxon>
        <taxon>50 kb inversion clade</taxon>
        <taxon>NPAAA clade</taxon>
        <taxon>Hologalegina</taxon>
        <taxon>IRL clade</taxon>
        <taxon>Trifolieae</taxon>
        <taxon>Trifolium</taxon>
    </lineage>
</organism>
<comment type="caution">
    <text evidence="2">The sequence shown here is derived from an EMBL/GenBank/DDBJ whole genome shotgun (WGS) entry which is preliminary data.</text>
</comment>
<feature type="compositionally biased region" description="Low complexity" evidence="1">
    <location>
        <begin position="1"/>
        <end position="28"/>
    </location>
</feature>
<evidence type="ECO:0000313" key="3">
    <source>
        <dbReference type="Proteomes" id="UP000265520"/>
    </source>
</evidence>